<dbReference type="EnsemblMetazoa" id="PPA34007.1">
    <property type="protein sequence ID" value="PPA34007.1"/>
    <property type="gene ID" value="WBGene00272376"/>
</dbReference>
<feature type="compositionally biased region" description="Basic and acidic residues" evidence="1">
    <location>
        <begin position="243"/>
        <end position="253"/>
    </location>
</feature>
<protein>
    <submittedName>
        <fullName evidence="2">Uncharacterized protein</fullName>
    </submittedName>
</protein>
<keyword evidence="3" id="KW-1185">Reference proteome</keyword>
<name>A0A2A6CGL8_PRIPA</name>
<reference evidence="3" key="1">
    <citation type="journal article" date="2008" name="Nat. Genet.">
        <title>The Pristionchus pacificus genome provides a unique perspective on nematode lifestyle and parasitism.</title>
        <authorList>
            <person name="Dieterich C."/>
            <person name="Clifton S.W."/>
            <person name="Schuster L.N."/>
            <person name="Chinwalla A."/>
            <person name="Delehaunty K."/>
            <person name="Dinkelacker I."/>
            <person name="Fulton L."/>
            <person name="Fulton R."/>
            <person name="Godfrey J."/>
            <person name="Minx P."/>
            <person name="Mitreva M."/>
            <person name="Roeseler W."/>
            <person name="Tian H."/>
            <person name="Witte H."/>
            <person name="Yang S.P."/>
            <person name="Wilson R.K."/>
            <person name="Sommer R.J."/>
        </authorList>
    </citation>
    <scope>NUCLEOTIDE SEQUENCE [LARGE SCALE GENOMIC DNA]</scope>
    <source>
        <strain evidence="3">PS312</strain>
    </source>
</reference>
<dbReference type="Proteomes" id="UP000005239">
    <property type="component" value="Unassembled WGS sequence"/>
</dbReference>
<evidence type="ECO:0000256" key="1">
    <source>
        <dbReference type="SAM" id="MobiDB-lite"/>
    </source>
</evidence>
<dbReference type="AlphaFoldDB" id="A0A2A6CGL8"/>
<proteinExistence type="predicted"/>
<feature type="compositionally biased region" description="Acidic residues" evidence="1">
    <location>
        <begin position="256"/>
        <end position="275"/>
    </location>
</feature>
<evidence type="ECO:0000313" key="2">
    <source>
        <dbReference type="EnsemblMetazoa" id="PPA34007.1"/>
    </source>
</evidence>
<feature type="region of interest" description="Disordered" evidence="1">
    <location>
        <begin position="322"/>
        <end position="352"/>
    </location>
</feature>
<feature type="compositionally biased region" description="Basic and acidic residues" evidence="1">
    <location>
        <begin position="285"/>
        <end position="300"/>
    </location>
</feature>
<accession>A0A2A6CGL8</accession>
<organism evidence="2 3">
    <name type="scientific">Pristionchus pacificus</name>
    <name type="common">Parasitic nematode worm</name>
    <dbReference type="NCBI Taxonomy" id="54126"/>
    <lineage>
        <taxon>Eukaryota</taxon>
        <taxon>Metazoa</taxon>
        <taxon>Ecdysozoa</taxon>
        <taxon>Nematoda</taxon>
        <taxon>Chromadorea</taxon>
        <taxon>Rhabditida</taxon>
        <taxon>Rhabditina</taxon>
        <taxon>Diplogasteromorpha</taxon>
        <taxon>Diplogasteroidea</taxon>
        <taxon>Neodiplogasteridae</taxon>
        <taxon>Pristionchus</taxon>
    </lineage>
</organism>
<feature type="region of interest" description="Disordered" evidence="1">
    <location>
        <begin position="243"/>
        <end position="307"/>
    </location>
</feature>
<reference evidence="2" key="2">
    <citation type="submission" date="2022-06" db="UniProtKB">
        <authorList>
            <consortium name="EnsemblMetazoa"/>
        </authorList>
    </citation>
    <scope>IDENTIFICATION</scope>
    <source>
        <strain evidence="2">PS312</strain>
    </source>
</reference>
<feature type="compositionally biased region" description="Acidic residues" evidence="1">
    <location>
        <begin position="335"/>
        <end position="345"/>
    </location>
</feature>
<sequence length="654" mass="72668">MLHLTASGVDGSLATASLHAIGSPSDAIQSAVHVDIRGASIRLSVVRMGVDGVPSQVVEPTHRVSAAISLEITLRVRALHDAGAHHGNLTIAQAAAFLGSGDLPPILRPPPPPPRLSELLDYRRDEETGRAAIEFREYMTGKLTRHRNRLSIMEARKTEMVKKGEVPPSNQELLEVIRREEWEQREMEERMKNRTPKELDLWADYMKWVEKTGQKAVSDEVFFKRHDVQEMMAAEEEKERLAKAAEDEKERAMEAATEEVMEPAEEKEEEQEEEAMREKAKKRRAKEDGEEKEQNERMDTVEGAATRPVPLVAVRRLSPLPADLPADHQEHPGEEFDDSVDDDGPNEIPPDEQRVTVEIKDQKRERDQIKDQVIGIRSKIKDHVKLVEAKERERAERRTTDAIGDYARVVEEERDHMMEERDIARWEMQHAIDQLAQARAAALVAPPPPAAPAPAIPPAAAVVAVAPPPLAAAAAAAVVAAPIKAALAGDVAAIRLRMADYLGGGGLESKMLGRGDKSIDKDWHRIATTCANRHKRIRAAIESALPRLNQGLIQDPTKQRLLKRFIEKVSAFLDRFDGLVEMGEEYAKLVSDRGKAWDTVVSAHVGPIRRTGSKVKYVQAIHGVAFTAFEGQAKVDLPCLRAFEQICCSLPIPL</sequence>
<gene>
    <name evidence="2" type="primary">WBGene00272376</name>
</gene>
<feature type="compositionally biased region" description="Basic and acidic residues" evidence="1">
    <location>
        <begin position="325"/>
        <end position="334"/>
    </location>
</feature>
<accession>A0A8R1UMG6</accession>
<evidence type="ECO:0000313" key="3">
    <source>
        <dbReference type="Proteomes" id="UP000005239"/>
    </source>
</evidence>